<reference evidence="2" key="1">
    <citation type="journal article" date="2015" name="Nature">
        <title>Complex archaea that bridge the gap between prokaryotes and eukaryotes.</title>
        <authorList>
            <person name="Spang A."/>
            <person name="Saw J.H."/>
            <person name="Jorgensen S.L."/>
            <person name="Zaremba-Niedzwiedzka K."/>
            <person name="Martijn J."/>
            <person name="Lind A.E."/>
            <person name="van Eijk R."/>
            <person name="Schleper C."/>
            <person name="Guy L."/>
            <person name="Ettema T.J."/>
        </authorList>
    </citation>
    <scope>NUCLEOTIDE SEQUENCE</scope>
</reference>
<protein>
    <submittedName>
        <fullName evidence="2">Uncharacterized protein</fullName>
    </submittedName>
</protein>
<dbReference type="AlphaFoldDB" id="A0A0F9GDB3"/>
<organism evidence="2">
    <name type="scientific">marine sediment metagenome</name>
    <dbReference type="NCBI Taxonomy" id="412755"/>
    <lineage>
        <taxon>unclassified sequences</taxon>
        <taxon>metagenomes</taxon>
        <taxon>ecological metagenomes</taxon>
    </lineage>
</organism>
<name>A0A0F9GDB3_9ZZZZ</name>
<feature type="non-terminal residue" evidence="2">
    <location>
        <position position="468"/>
    </location>
</feature>
<comment type="caution">
    <text evidence="2">The sequence shown here is derived from an EMBL/GenBank/DDBJ whole genome shotgun (WGS) entry which is preliminary data.</text>
</comment>
<evidence type="ECO:0000256" key="1">
    <source>
        <dbReference type="SAM" id="MobiDB-lite"/>
    </source>
</evidence>
<sequence length="468" mass="50777">MAVATKKPTLEELLQGDVDLTAKPTREELLKGDVGKLSRQLTFRTTPGIALRNDPNDAYFGLIDPKDTEERAKNVLDIANILDLPIQTAENNYRTIANVAPSTIKGEPYIEDEIDRIPTLEERLAGLQIKNIADPKDITIGNSFVELVNKISQEKYESQRRNYKNFWDELSFQIGGGMVRLGAGGLATLSTVSESAVWDKETIEDAAQFLYELGERPELATAKGAGWKGYIATATGQAMPYMGAAALATVTSGTSLGAFGVAFIAEGGGAYLTTLKHGGSDEEARMNMFIVGSINGTLEKMQIDNLWRFAKTGNATRKAVLNNATKRSWQKILKSGKELSYDYLRLITTESAQESLQELTSIAVESELNPEVWSEATDRIFQAGLGGATVAGILGFGGRVGNLALSNKTNAIVNEYNVKIKVAQNKGDTEAVRSLRALEQNELSQLEGIPDQPIEEKPAEAVTPSTVP</sequence>
<evidence type="ECO:0000313" key="2">
    <source>
        <dbReference type="EMBL" id="KKL96748.1"/>
    </source>
</evidence>
<proteinExistence type="predicted"/>
<feature type="region of interest" description="Disordered" evidence="1">
    <location>
        <begin position="445"/>
        <end position="468"/>
    </location>
</feature>
<gene>
    <name evidence="2" type="ORF">LCGC14_1841390</name>
</gene>
<dbReference type="EMBL" id="LAZR01018349">
    <property type="protein sequence ID" value="KKL96748.1"/>
    <property type="molecule type" value="Genomic_DNA"/>
</dbReference>
<accession>A0A0F9GDB3</accession>